<accession>A0ACB6QSQ1</accession>
<gene>
    <name evidence="1" type="ORF">BDR25DRAFT_356978</name>
</gene>
<protein>
    <submittedName>
        <fullName evidence="1">Uncharacterized protein</fullName>
    </submittedName>
</protein>
<dbReference type="EMBL" id="MU003513">
    <property type="protein sequence ID" value="KAF2469206.1"/>
    <property type="molecule type" value="Genomic_DNA"/>
</dbReference>
<name>A0ACB6QSQ1_9PLEO</name>
<comment type="caution">
    <text evidence="1">The sequence shown here is derived from an EMBL/GenBank/DDBJ whole genome shotgun (WGS) entry which is preliminary data.</text>
</comment>
<organism evidence="1 2">
    <name type="scientific">Lindgomyces ingoldianus</name>
    <dbReference type="NCBI Taxonomy" id="673940"/>
    <lineage>
        <taxon>Eukaryota</taxon>
        <taxon>Fungi</taxon>
        <taxon>Dikarya</taxon>
        <taxon>Ascomycota</taxon>
        <taxon>Pezizomycotina</taxon>
        <taxon>Dothideomycetes</taxon>
        <taxon>Pleosporomycetidae</taxon>
        <taxon>Pleosporales</taxon>
        <taxon>Lindgomycetaceae</taxon>
        <taxon>Lindgomyces</taxon>
    </lineage>
</organism>
<evidence type="ECO:0000313" key="1">
    <source>
        <dbReference type="EMBL" id="KAF2469206.1"/>
    </source>
</evidence>
<dbReference type="Proteomes" id="UP000799755">
    <property type="component" value="Unassembled WGS sequence"/>
</dbReference>
<keyword evidence="2" id="KW-1185">Reference proteome</keyword>
<proteinExistence type="predicted"/>
<sequence length="182" mass="20595">MIMFLFRLRAPSRDIQIKNSDPLHYNFLPHLRAWPHQAQTSLRRTSRVRSPRSWQSLLSVHSERLSDRKTSPLSAEPAARCQKTSLSLPVTFSNCLSGSPIAALNSLLGCIEVDYQHPQCIPRSCPPIWIAARPDFEAENQFSIHRNAAPLSPSLIAYATSNATQCRKLREQIACELRFNVC</sequence>
<evidence type="ECO:0000313" key="2">
    <source>
        <dbReference type="Proteomes" id="UP000799755"/>
    </source>
</evidence>
<reference evidence="1" key="1">
    <citation type="journal article" date="2020" name="Stud. Mycol.">
        <title>101 Dothideomycetes genomes: a test case for predicting lifestyles and emergence of pathogens.</title>
        <authorList>
            <person name="Haridas S."/>
            <person name="Albert R."/>
            <person name="Binder M."/>
            <person name="Bloem J."/>
            <person name="Labutti K."/>
            <person name="Salamov A."/>
            <person name="Andreopoulos B."/>
            <person name="Baker S."/>
            <person name="Barry K."/>
            <person name="Bills G."/>
            <person name="Bluhm B."/>
            <person name="Cannon C."/>
            <person name="Castanera R."/>
            <person name="Culley D."/>
            <person name="Daum C."/>
            <person name="Ezra D."/>
            <person name="Gonzalez J."/>
            <person name="Henrissat B."/>
            <person name="Kuo A."/>
            <person name="Liang C."/>
            <person name="Lipzen A."/>
            <person name="Lutzoni F."/>
            <person name="Magnuson J."/>
            <person name="Mondo S."/>
            <person name="Nolan M."/>
            <person name="Ohm R."/>
            <person name="Pangilinan J."/>
            <person name="Park H.-J."/>
            <person name="Ramirez L."/>
            <person name="Alfaro M."/>
            <person name="Sun H."/>
            <person name="Tritt A."/>
            <person name="Yoshinaga Y."/>
            <person name="Zwiers L.-H."/>
            <person name="Turgeon B."/>
            <person name="Goodwin S."/>
            <person name="Spatafora J."/>
            <person name="Crous P."/>
            <person name="Grigoriev I."/>
        </authorList>
    </citation>
    <scope>NUCLEOTIDE SEQUENCE</scope>
    <source>
        <strain evidence="1">ATCC 200398</strain>
    </source>
</reference>